<evidence type="ECO:0000256" key="8">
    <source>
        <dbReference type="ARBA" id="ARBA00023098"/>
    </source>
</evidence>
<evidence type="ECO:0000256" key="7">
    <source>
        <dbReference type="ARBA" id="ARBA00022989"/>
    </source>
</evidence>
<evidence type="ECO:0000256" key="6">
    <source>
        <dbReference type="ARBA" id="ARBA00022737"/>
    </source>
</evidence>
<feature type="transmembrane region" description="Helical" evidence="13">
    <location>
        <begin position="34"/>
        <end position="54"/>
    </location>
</feature>
<comment type="catalytic activity">
    <reaction evidence="13">
        <text>2 a 1,2-diacyl-sn-glycero-3-phospho-(1'-sn-glycerol) = a cardiolipin + glycerol</text>
        <dbReference type="Rhea" id="RHEA:31451"/>
        <dbReference type="ChEBI" id="CHEBI:17754"/>
        <dbReference type="ChEBI" id="CHEBI:62237"/>
        <dbReference type="ChEBI" id="CHEBI:64716"/>
    </reaction>
</comment>
<keyword evidence="10 13" id="KW-0594">Phospholipid biosynthesis</keyword>
<evidence type="ECO:0000256" key="5">
    <source>
        <dbReference type="ARBA" id="ARBA00022692"/>
    </source>
</evidence>
<feature type="active site" evidence="13">
    <location>
        <position position="220"/>
    </location>
</feature>
<keyword evidence="17" id="KW-1185">Reference proteome</keyword>
<evidence type="ECO:0000256" key="10">
    <source>
        <dbReference type="ARBA" id="ARBA00023209"/>
    </source>
</evidence>
<dbReference type="AlphaFoldDB" id="A0A1E5G199"/>
<dbReference type="InterPro" id="IPR022924">
    <property type="entry name" value="Cardiolipin_synthase"/>
</dbReference>
<evidence type="ECO:0000256" key="11">
    <source>
        <dbReference type="ARBA" id="ARBA00023264"/>
    </source>
</evidence>
<feature type="active site" evidence="13">
    <location>
        <position position="222"/>
    </location>
</feature>
<dbReference type="RefSeq" id="WP_069643609.1">
    <property type="nucleotide sequence ID" value="NZ_MIJE01000031.1"/>
</dbReference>
<dbReference type="STRING" id="766136.BHF68_08120"/>
<keyword evidence="9 13" id="KW-0472">Membrane</keyword>
<feature type="transmembrane region" description="Helical" evidence="13">
    <location>
        <begin position="6"/>
        <end position="25"/>
    </location>
</feature>
<keyword evidence="5 13" id="KW-0812">Transmembrane</keyword>
<dbReference type="Gene3D" id="3.30.870.10">
    <property type="entry name" value="Endonuclease Chain A"/>
    <property type="match status" value="2"/>
</dbReference>
<sequence length="478" mass="55619">MIVWPGFLSVILLINIIFTIIIIFIERRNVTSTWAWVLVLTFVPVLGFILYLFFGRKLTKKNMFKIDKEHYNYLEKNIKKQQQLLEKRSTEYPEFIQEYRELIHMNLNHHSPLTLHNDIEIITDGRWKFETLLSDIDQAKEHIHMLYYIVRNDTIGNELLVRLAKKARMGVEVRLLYDFLGSRNLPRKLLADIRKAGGKVASFSTSRYPILNFEVNNRNHRKLVIIDRKIGYIGGFNVGNEYLGLNKSFGYWRDTHLKIVGEAVAHLEQRFLLDWRHATKAEISLDVTPKPLHQFGKMGIQIVSSGPDSDVEQIKLGYIKMILSAKKYIYIQTPYFIPDESLLDALKIAALSGVDIRIMIPNKPDHPFIYWATYSNVGELLNIGAKVYIYENGFMHAKTIVVDDKIASVGTANIDVRSFRLNFEVNAFLYHSDSLSRLRIIFEKDIIQSTELTLELYSQRSLYIRFKESISRLLSPIL</sequence>
<evidence type="ECO:0000313" key="16">
    <source>
        <dbReference type="EMBL" id="OEF96600.1"/>
    </source>
</evidence>
<dbReference type="GO" id="GO:0032049">
    <property type="term" value="P:cardiolipin biosynthetic process"/>
    <property type="evidence" value="ECO:0007669"/>
    <property type="project" value="UniProtKB-UniRule"/>
</dbReference>
<feature type="active site" evidence="13">
    <location>
        <position position="403"/>
    </location>
</feature>
<dbReference type="PROSITE" id="PS50035">
    <property type="entry name" value="PLD"/>
    <property type="match status" value="2"/>
</dbReference>
<organism evidence="16 17">
    <name type="scientific">Desulfuribacillus alkaliarsenatis</name>
    <dbReference type="NCBI Taxonomy" id="766136"/>
    <lineage>
        <taxon>Bacteria</taxon>
        <taxon>Bacillati</taxon>
        <taxon>Bacillota</taxon>
        <taxon>Desulfuribacillia</taxon>
        <taxon>Desulfuribacillales</taxon>
        <taxon>Desulfuribacillaceae</taxon>
        <taxon>Desulfuribacillus</taxon>
    </lineage>
</organism>
<dbReference type="GO" id="GO:0008808">
    <property type="term" value="F:cardiolipin synthase activity"/>
    <property type="evidence" value="ECO:0007669"/>
    <property type="project" value="UniProtKB-UniRule"/>
</dbReference>
<evidence type="ECO:0000256" key="13">
    <source>
        <dbReference type="HAMAP-Rule" id="MF_01916"/>
    </source>
</evidence>
<dbReference type="InterPro" id="IPR025202">
    <property type="entry name" value="PLD-like_dom"/>
</dbReference>
<evidence type="ECO:0000313" key="17">
    <source>
        <dbReference type="Proteomes" id="UP000094296"/>
    </source>
</evidence>
<keyword evidence="3 13" id="KW-0444">Lipid biosynthesis</keyword>
<feature type="active site" evidence="13">
    <location>
        <position position="396"/>
    </location>
</feature>
<keyword evidence="2 13" id="KW-1003">Cell membrane</keyword>
<evidence type="ECO:0000256" key="9">
    <source>
        <dbReference type="ARBA" id="ARBA00023136"/>
    </source>
</evidence>
<dbReference type="InterPro" id="IPR030874">
    <property type="entry name" value="Cardiolipin_synth_Firmi"/>
</dbReference>
<protein>
    <recommendedName>
        <fullName evidence="13 14">Cardiolipin synthase</fullName>
        <shortName evidence="13">CL synthase</shortName>
        <ecNumber evidence="13 14">2.7.8.-</ecNumber>
    </recommendedName>
</protein>
<dbReference type="CDD" id="cd09110">
    <property type="entry name" value="PLDc_CLS_1"/>
    <property type="match status" value="1"/>
</dbReference>
<dbReference type="EMBL" id="MIJE01000031">
    <property type="protein sequence ID" value="OEF96600.1"/>
    <property type="molecule type" value="Genomic_DNA"/>
</dbReference>
<comment type="similarity">
    <text evidence="13">Belongs to the phospholipase D family. Cardiolipin synthase subfamily.</text>
</comment>
<proteinExistence type="inferred from homology"/>
<dbReference type="SMART" id="SM00155">
    <property type="entry name" value="PLDc"/>
    <property type="match status" value="2"/>
</dbReference>
<dbReference type="FunFam" id="3.30.870.10:FF:000014">
    <property type="entry name" value="Cardiolipin synthase"/>
    <property type="match status" value="1"/>
</dbReference>
<dbReference type="Pfam" id="PF13091">
    <property type="entry name" value="PLDc_2"/>
    <property type="match status" value="2"/>
</dbReference>
<evidence type="ECO:0000256" key="1">
    <source>
        <dbReference type="ARBA" id="ARBA00004651"/>
    </source>
</evidence>
<evidence type="ECO:0000256" key="14">
    <source>
        <dbReference type="NCBIfam" id="TIGR04265"/>
    </source>
</evidence>
<dbReference type="Pfam" id="PF13396">
    <property type="entry name" value="PLDc_N"/>
    <property type="match status" value="1"/>
</dbReference>
<feature type="domain" description="PLD phosphodiesterase" evidence="15">
    <location>
        <begin position="391"/>
        <end position="418"/>
    </location>
</feature>
<keyword evidence="8 13" id="KW-0443">Lipid metabolism</keyword>
<keyword evidence="11 13" id="KW-1208">Phospholipid metabolism</keyword>
<evidence type="ECO:0000256" key="3">
    <source>
        <dbReference type="ARBA" id="ARBA00022516"/>
    </source>
</evidence>
<comment type="subcellular location">
    <subcellularLocation>
        <location evidence="1 13">Cell membrane</location>
        <topology evidence="1 13">Multi-pass membrane protein</topology>
    </subcellularLocation>
</comment>
<comment type="function">
    <text evidence="12 13">Catalyzes the reversible phosphatidyl group transfer from one phosphatidylglycerol molecule to another to form cardiolipin (CL) (diphosphatidylglycerol) and glycerol.</text>
</comment>
<evidence type="ECO:0000256" key="2">
    <source>
        <dbReference type="ARBA" id="ARBA00022475"/>
    </source>
</evidence>
<keyword evidence="6" id="KW-0677">Repeat</keyword>
<dbReference type="NCBIfam" id="TIGR04265">
    <property type="entry name" value="bac_cardiolipin"/>
    <property type="match status" value="1"/>
</dbReference>
<gene>
    <name evidence="16" type="ORF">BHF68_08120</name>
</gene>
<evidence type="ECO:0000256" key="4">
    <source>
        <dbReference type="ARBA" id="ARBA00022679"/>
    </source>
</evidence>
<feature type="active site" evidence="13">
    <location>
        <position position="398"/>
    </location>
</feature>
<reference evidence="16 17" key="1">
    <citation type="submission" date="2016-09" db="EMBL/GenBank/DDBJ databases">
        <title>Draft genome sequence for the type strain of Desulfuribacillus alkaliarsenatis AHT28, an obligately anaerobic, sulfidogenic bacterium isolated from Russian soda lake sediments.</title>
        <authorList>
            <person name="Abin C.A."/>
            <person name="Hollibaugh J.T."/>
        </authorList>
    </citation>
    <scope>NUCLEOTIDE SEQUENCE [LARGE SCALE GENOMIC DNA]</scope>
    <source>
        <strain evidence="16 17">AHT28</strain>
    </source>
</reference>
<comment type="caution">
    <text evidence="16">The sequence shown here is derived from an EMBL/GenBank/DDBJ whole genome shotgun (WGS) entry which is preliminary data.</text>
</comment>
<dbReference type="InterPro" id="IPR001736">
    <property type="entry name" value="PLipase_D/transphosphatidylase"/>
</dbReference>
<feature type="domain" description="PLD phosphodiesterase" evidence="15">
    <location>
        <begin position="215"/>
        <end position="242"/>
    </location>
</feature>
<dbReference type="SUPFAM" id="SSF56024">
    <property type="entry name" value="Phospholipase D/nuclease"/>
    <property type="match status" value="2"/>
</dbReference>
<accession>A0A1E5G199</accession>
<dbReference type="PANTHER" id="PTHR21248">
    <property type="entry name" value="CARDIOLIPIN SYNTHASE"/>
    <property type="match status" value="1"/>
</dbReference>
<dbReference type="FunFam" id="3.30.870.10:FF:000021">
    <property type="entry name" value="Cardiolipin synthase"/>
    <property type="match status" value="1"/>
</dbReference>
<dbReference type="HAMAP" id="MF_01916">
    <property type="entry name" value="Cardiolipin_synth_Cls"/>
    <property type="match status" value="1"/>
</dbReference>
<keyword evidence="7 13" id="KW-1133">Transmembrane helix</keyword>
<dbReference type="EC" id="2.7.8.-" evidence="13 14"/>
<feature type="active site" evidence="13">
    <location>
        <position position="227"/>
    </location>
</feature>
<name>A0A1E5G199_9FIRM</name>
<dbReference type="Proteomes" id="UP000094296">
    <property type="component" value="Unassembled WGS sequence"/>
</dbReference>
<dbReference type="CDD" id="cd09112">
    <property type="entry name" value="PLDc_CLS_2"/>
    <property type="match status" value="1"/>
</dbReference>
<dbReference type="GO" id="GO:0005886">
    <property type="term" value="C:plasma membrane"/>
    <property type="evidence" value="ECO:0007669"/>
    <property type="project" value="UniProtKB-SubCell"/>
</dbReference>
<keyword evidence="4 13" id="KW-0808">Transferase</keyword>
<evidence type="ECO:0000256" key="12">
    <source>
        <dbReference type="ARBA" id="ARBA00057569"/>
    </source>
</evidence>
<evidence type="ECO:0000259" key="15">
    <source>
        <dbReference type="PROSITE" id="PS50035"/>
    </source>
</evidence>
<dbReference type="InterPro" id="IPR027379">
    <property type="entry name" value="CLS_N"/>
</dbReference>
<dbReference type="PANTHER" id="PTHR21248:SF22">
    <property type="entry name" value="PHOSPHOLIPASE D"/>
    <property type="match status" value="1"/>
</dbReference>
<dbReference type="OrthoDB" id="9762009at2"/>